<proteinExistence type="predicted"/>
<name>H2XWJ1_CIOIN</name>
<organism evidence="1 2">
    <name type="scientific">Ciona intestinalis</name>
    <name type="common">Transparent sea squirt</name>
    <name type="synonym">Ascidia intestinalis</name>
    <dbReference type="NCBI Taxonomy" id="7719"/>
    <lineage>
        <taxon>Eukaryota</taxon>
        <taxon>Metazoa</taxon>
        <taxon>Chordata</taxon>
        <taxon>Tunicata</taxon>
        <taxon>Ascidiacea</taxon>
        <taxon>Phlebobranchia</taxon>
        <taxon>Cionidae</taxon>
        <taxon>Ciona</taxon>
    </lineage>
</organism>
<dbReference type="EMBL" id="EAAA01002184">
    <property type="status" value="NOT_ANNOTATED_CDS"/>
    <property type="molecule type" value="Genomic_DNA"/>
</dbReference>
<accession>H2XWJ1</accession>
<sequence>MFYMGGLTVLIIKYVQSENEEARYEQYYVEYVKRSKFNRPHLMKQIRSPTEDRPTNVAISTRLTENASFFHLPSD</sequence>
<reference evidence="1" key="3">
    <citation type="submission" date="2025-08" db="UniProtKB">
        <authorList>
            <consortium name="Ensembl"/>
        </authorList>
    </citation>
    <scope>IDENTIFICATION</scope>
</reference>
<reference evidence="1" key="4">
    <citation type="submission" date="2025-09" db="UniProtKB">
        <authorList>
            <consortium name="Ensembl"/>
        </authorList>
    </citation>
    <scope>IDENTIFICATION</scope>
</reference>
<dbReference type="Ensembl" id="ENSCINT00000033628.1">
    <property type="protein sequence ID" value="ENSCINP00000034025.1"/>
    <property type="gene ID" value="ENSCING00000019427.1"/>
</dbReference>
<evidence type="ECO:0000313" key="2">
    <source>
        <dbReference type="Proteomes" id="UP000008144"/>
    </source>
</evidence>
<reference evidence="2" key="1">
    <citation type="journal article" date="2002" name="Science">
        <title>The draft genome of Ciona intestinalis: insights into chordate and vertebrate origins.</title>
        <authorList>
            <person name="Dehal P."/>
            <person name="Satou Y."/>
            <person name="Campbell R.K."/>
            <person name="Chapman J."/>
            <person name="Degnan B."/>
            <person name="De Tomaso A."/>
            <person name="Davidson B."/>
            <person name="Di Gregorio A."/>
            <person name="Gelpke M."/>
            <person name="Goodstein D.M."/>
            <person name="Harafuji N."/>
            <person name="Hastings K.E."/>
            <person name="Ho I."/>
            <person name="Hotta K."/>
            <person name="Huang W."/>
            <person name="Kawashima T."/>
            <person name="Lemaire P."/>
            <person name="Martinez D."/>
            <person name="Meinertzhagen I.A."/>
            <person name="Necula S."/>
            <person name="Nonaka M."/>
            <person name="Putnam N."/>
            <person name="Rash S."/>
            <person name="Saiga H."/>
            <person name="Satake M."/>
            <person name="Terry A."/>
            <person name="Yamada L."/>
            <person name="Wang H.G."/>
            <person name="Awazu S."/>
            <person name="Azumi K."/>
            <person name="Boore J."/>
            <person name="Branno M."/>
            <person name="Chin-Bow S."/>
            <person name="DeSantis R."/>
            <person name="Doyle S."/>
            <person name="Francino P."/>
            <person name="Keys D.N."/>
            <person name="Haga S."/>
            <person name="Hayashi H."/>
            <person name="Hino K."/>
            <person name="Imai K.S."/>
            <person name="Inaba K."/>
            <person name="Kano S."/>
            <person name="Kobayashi K."/>
            <person name="Kobayashi M."/>
            <person name="Lee B.I."/>
            <person name="Makabe K.W."/>
            <person name="Manohar C."/>
            <person name="Matassi G."/>
            <person name="Medina M."/>
            <person name="Mochizuki Y."/>
            <person name="Mount S."/>
            <person name="Morishita T."/>
            <person name="Miura S."/>
            <person name="Nakayama A."/>
            <person name="Nishizaka S."/>
            <person name="Nomoto H."/>
            <person name="Ohta F."/>
            <person name="Oishi K."/>
            <person name="Rigoutsos I."/>
            <person name="Sano M."/>
            <person name="Sasaki A."/>
            <person name="Sasakura Y."/>
            <person name="Shoguchi E."/>
            <person name="Shin-i T."/>
            <person name="Spagnuolo A."/>
            <person name="Stainier D."/>
            <person name="Suzuki M.M."/>
            <person name="Tassy O."/>
            <person name="Takatori N."/>
            <person name="Tokuoka M."/>
            <person name="Yagi K."/>
            <person name="Yoshizaki F."/>
            <person name="Wada S."/>
            <person name="Zhang C."/>
            <person name="Hyatt P.D."/>
            <person name="Larimer F."/>
            <person name="Detter C."/>
            <person name="Doggett N."/>
            <person name="Glavina T."/>
            <person name="Hawkins T."/>
            <person name="Richardson P."/>
            <person name="Lucas S."/>
            <person name="Kohara Y."/>
            <person name="Levine M."/>
            <person name="Satoh N."/>
            <person name="Rokhsar D.S."/>
        </authorList>
    </citation>
    <scope>NUCLEOTIDE SEQUENCE [LARGE SCALE GENOMIC DNA]</scope>
</reference>
<dbReference type="InParanoid" id="H2XWJ1"/>
<dbReference type="HOGENOM" id="CLU_2677336_0_0_1"/>
<dbReference type="AlphaFoldDB" id="H2XWJ1"/>
<protein>
    <submittedName>
        <fullName evidence="1">Uncharacterized protein</fullName>
    </submittedName>
</protein>
<evidence type="ECO:0000313" key="1">
    <source>
        <dbReference type="Ensembl" id="ENSCINP00000034025.1"/>
    </source>
</evidence>
<dbReference type="Proteomes" id="UP000008144">
    <property type="component" value="Chromosome 5"/>
</dbReference>
<reference evidence="1" key="2">
    <citation type="journal article" date="2008" name="Genome Biol.">
        <title>Improved genome assembly and evidence-based global gene model set for the chordate Ciona intestinalis: new insight into intron and operon populations.</title>
        <authorList>
            <person name="Satou Y."/>
            <person name="Mineta K."/>
            <person name="Ogasawara M."/>
            <person name="Sasakura Y."/>
            <person name="Shoguchi E."/>
            <person name="Ueno K."/>
            <person name="Yamada L."/>
            <person name="Matsumoto J."/>
            <person name="Wasserscheid J."/>
            <person name="Dewar K."/>
            <person name="Wiley G.B."/>
            <person name="Macmil S.L."/>
            <person name="Roe B.A."/>
            <person name="Zeller R.W."/>
            <person name="Hastings K.E."/>
            <person name="Lemaire P."/>
            <person name="Lindquist E."/>
            <person name="Endo T."/>
            <person name="Hotta K."/>
            <person name="Inaba K."/>
        </authorList>
    </citation>
    <scope>NUCLEOTIDE SEQUENCE [LARGE SCALE GENOMIC DNA]</scope>
    <source>
        <strain evidence="1">wild type</strain>
    </source>
</reference>
<keyword evidence="2" id="KW-1185">Reference proteome</keyword>